<gene>
    <name evidence="3" type="ORF">J5N97_006078</name>
</gene>
<feature type="compositionally biased region" description="Basic and acidic residues" evidence="2">
    <location>
        <begin position="661"/>
        <end position="679"/>
    </location>
</feature>
<evidence type="ECO:0000313" key="4">
    <source>
        <dbReference type="Proteomes" id="UP001085076"/>
    </source>
</evidence>
<dbReference type="PANTHER" id="PTHR34121:SF1">
    <property type="entry name" value="FILAMIN-A-INTERACTING PROTEIN 1"/>
    <property type="match status" value="1"/>
</dbReference>
<feature type="region of interest" description="Disordered" evidence="2">
    <location>
        <begin position="589"/>
        <end position="616"/>
    </location>
</feature>
<evidence type="ECO:0000256" key="2">
    <source>
        <dbReference type="SAM" id="MobiDB-lite"/>
    </source>
</evidence>
<sequence>MSWLRSAVNKAVEVGGRRASVSRAVRSYADTFAGGARILQDRIGMRNRRSFKSTVKRLEEIAISCKGEERVQLLRRWLVALREIERVPGGMVDDRDSGMDLIPYDESKSPNQNASPALSYYFDLGGDPLNFRDVFLHSQALEGITLSMILEAPDEEEASLLLEIFGLCFTGGKEVNNAVMRSIQDLAKAFSHYQDEVLVKREELLQYAQSAISSLKINPDLTRIDAEASELWKSVNKMKGMQFSSSNGLDITSRETTLPTVEALKNALAEIQLCSRLETLLLRKKLIRNGDSPESHSQKVHKLKILAESLANSSSKAEMRIVDQRRQTEEAHNFRVAKASEVSEIEKELVAEILELEKQKDEVEIELKKITTRLTAALTKLHKSREERNQFDEASNQIVLHLKAKEDELSRSVASCKLEGDVVHAWINFLESTWVHQSAITDLKEKQTNDELERYEGCFMKLIKHHLLSCKAEVGSSLTHIRTIVDNLKIFSNGSEIKSNASASDDILNESNPRQILEEDYLKAEAKLVTAFSVVDHMKELFYLEQENPFRKQDLQVKELFNDVDKLRVEFGSIQRPTLDIEIPKYKVSLPEGPSQSQKNPSGSGKATYSPMSRGIDSSNPATLVIDLQSEKELATLKPELGPMSTGSSHEEIPGWEFDEPEHGLRYSESAEKKLELGN</sequence>
<dbReference type="EMBL" id="JAGGNH010000001">
    <property type="protein sequence ID" value="KAJ0987722.1"/>
    <property type="molecule type" value="Genomic_DNA"/>
</dbReference>
<keyword evidence="1" id="KW-0175">Coiled coil</keyword>
<comment type="caution">
    <text evidence="3">The sequence shown here is derived from an EMBL/GenBank/DDBJ whole genome shotgun (WGS) entry which is preliminary data.</text>
</comment>
<evidence type="ECO:0000313" key="3">
    <source>
        <dbReference type="EMBL" id="KAJ0987722.1"/>
    </source>
</evidence>
<keyword evidence="4" id="KW-1185">Reference proteome</keyword>
<reference evidence="3" key="2">
    <citation type="journal article" date="2022" name="Hortic Res">
        <title>The genome of Dioscorea zingiberensis sheds light on the biosynthesis, origin and evolution of the medicinally important diosgenin saponins.</title>
        <authorList>
            <person name="Li Y."/>
            <person name="Tan C."/>
            <person name="Li Z."/>
            <person name="Guo J."/>
            <person name="Li S."/>
            <person name="Chen X."/>
            <person name="Wang C."/>
            <person name="Dai X."/>
            <person name="Yang H."/>
            <person name="Song W."/>
            <person name="Hou L."/>
            <person name="Xu J."/>
            <person name="Tong Z."/>
            <person name="Xu A."/>
            <person name="Yuan X."/>
            <person name="Wang W."/>
            <person name="Yang Q."/>
            <person name="Chen L."/>
            <person name="Sun Z."/>
            <person name="Wang K."/>
            <person name="Pan B."/>
            <person name="Chen J."/>
            <person name="Bao Y."/>
            <person name="Liu F."/>
            <person name="Qi X."/>
            <person name="Gang D.R."/>
            <person name="Wen J."/>
            <person name="Li J."/>
        </authorList>
    </citation>
    <scope>NUCLEOTIDE SEQUENCE</scope>
    <source>
        <strain evidence="3">Dzin_1.0</strain>
    </source>
</reference>
<dbReference type="PANTHER" id="PTHR34121">
    <property type="entry name" value="MYOSIN-11"/>
    <property type="match status" value="1"/>
</dbReference>
<protein>
    <submittedName>
        <fullName evidence="3">Uncharacterized protein</fullName>
    </submittedName>
</protein>
<organism evidence="3 4">
    <name type="scientific">Dioscorea zingiberensis</name>
    <dbReference type="NCBI Taxonomy" id="325984"/>
    <lineage>
        <taxon>Eukaryota</taxon>
        <taxon>Viridiplantae</taxon>
        <taxon>Streptophyta</taxon>
        <taxon>Embryophyta</taxon>
        <taxon>Tracheophyta</taxon>
        <taxon>Spermatophyta</taxon>
        <taxon>Magnoliopsida</taxon>
        <taxon>Liliopsida</taxon>
        <taxon>Dioscoreales</taxon>
        <taxon>Dioscoreaceae</taxon>
        <taxon>Dioscorea</taxon>
    </lineage>
</organism>
<feature type="region of interest" description="Disordered" evidence="2">
    <location>
        <begin position="635"/>
        <end position="679"/>
    </location>
</feature>
<feature type="compositionally biased region" description="Polar residues" evidence="2">
    <location>
        <begin position="594"/>
        <end position="616"/>
    </location>
</feature>
<proteinExistence type="predicted"/>
<evidence type="ECO:0000256" key="1">
    <source>
        <dbReference type="SAM" id="Coils"/>
    </source>
</evidence>
<dbReference type="OrthoDB" id="2019255at2759"/>
<dbReference type="AlphaFoldDB" id="A0A9D5HTN5"/>
<accession>A0A9D5HTN5</accession>
<name>A0A9D5HTN5_9LILI</name>
<reference evidence="3" key="1">
    <citation type="submission" date="2021-03" db="EMBL/GenBank/DDBJ databases">
        <authorList>
            <person name="Li Z."/>
            <person name="Yang C."/>
        </authorList>
    </citation>
    <scope>NUCLEOTIDE SEQUENCE</scope>
    <source>
        <strain evidence="3">Dzin_1.0</strain>
        <tissue evidence="3">Leaf</tissue>
    </source>
</reference>
<dbReference type="Proteomes" id="UP001085076">
    <property type="component" value="Miscellaneous, Linkage group lg01"/>
</dbReference>
<feature type="coiled-coil region" evidence="1">
    <location>
        <begin position="342"/>
        <end position="373"/>
    </location>
</feature>